<reference evidence="5" key="1">
    <citation type="journal article" date="2023" name="G3 (Bethesda)">
        <title>A reference genome for the long-term kleptoplast-retaining sea slug Elysia crispata morphotype clarki.</title>
        <authorList>
            <person name="Eastman K.E."/>
            <person name="Pendleton A.L."/>
            <person name="Shaikh M.A."/>
            <person name="Suttiyut T."/>
            <person name="Ogas R."/>
            <person name="Tomko P."/>
            <person name="Gavelis G."/>
            <person name="Widhalm J.R."/>
            <person name="Wisecaver J.H."/>
        </authorList>
    </citation>
    <scope>NUCLEOTIDE SEQUENCE</scope>
    <source>
        <strain evidence="5">ECLA1</strain>
    </source>
</reference>
<organism evidence="5 6">
    <name type="scientific">Elysia crispata</name>
    <name type="common">lettuce slug</name>
    <dbReference type="NCBI Taxonomy" id="231223"/>
    <lineage>
        <taxon>Eukaryota</taxon>
        <taxon>Metazoa</taxon>
        <taxon>Spiralia</taxon>
        <taxon>Lophotrochozoa</taxon>
        <taxon>Mollusca</taxon>
        <taxon>Gastropoda</taxon>
        <taxon>Heterobranchia</taxon>
        <taxon>Euthyneura</taxon>
        <taxon>Panpulmonata</taxon>
        <taxon>Sacoglossa</taxon>
        <taxon>Placobranchoidea</taxon>
        <taxon>Plakobranchidae</taxon>
        <taxon>Elysia</taxon>
    </lineage>
</organism>
<evidence type="ECO:0000256" key="1">
    <source>
        <dbReference type="ARBA" id="ARBA00010319"/>
    </source>
</evidence>
<feature type="compositionally biased region" description="Polar residues" evidence="2">
    <location>
        <begin position="682"/>
        <end position="696"/>
    </location>
</feature>
<name>A0AAE1B3H8_9GAST</name>
<gene>
    <name evidence="5" type="ORF">RRG08_029474</name>
</gene>
<dbReference type="Pfam" id="PF14648">
    <property type="entry name" value="FAM91_C"/>
    <property type="match status" value="1"/>
</dbReference>
<dbReference type="Proteomes" id="UP001283361">
    <property type="component" value="Unassembled WGS sequence"/>
</dbReference>
<dbReference type="InterPro" id="IPR028091">
    <property type="entry name" value="FAM91_N_dom"/>
</dbReference>
<keyword evidence="6" id="KW-1185">Reference proteome</keyword>
<evidence type="ECO:0000313" key="6">
    <source>
        <dbReference type="Proteomes" id="UP001283361"/>
    </source>
</evidence>
<dbReference type="PANTHER" id="PTHR28441">
    <property type="entry name" value="PROTEIN FAM91A1"/>
    <property type="match status" value="1"/>
</dbReference>
<comment type="caution">
    <text evidence="5">The sequence shown here is derived from an EMBL/GenBank/DDBJ whole genome shotgun (WGS) entry which is preliminary data.</text>
</comment>
<evidence type="ECO:0000259" key="3">
    <source>
        <dbReference type="Pfam" id="PF14647"/>
    </source>
</evidence>
<dbReference type="PANTHER" id="PTHR28441:SF2">
    <property type="entry name" value="PROTEIN FAM91A1"/>
    <property type="match status" value="1"/>
</dbReference>
<dbReference type="InterPro" id="IPR028097">
    <property type="entry name" value="FAM91_C_dom"/>
</dbReference>
<dbReference type="EMBL" id="JAWDGP010000638">
    <property type="protein sequence ID" value="KAK3798694.1"/>
    <property type="molecule type" value="Genomic_DNA"/>
</dbReference>
<evidence type="ECO:0000259" key="4">
    <source>
        <dbReference type="Pfam" id="PF14648"/>
    </source>
</evidence>
<dbReference type="AlphaFoldDB" id="A0AAE1B3H8"/>
<evidence type="ECO:0008006" key="7">
    <source>
        <dbReference type="Google" id="ProtNLM"/>
    </source>
</evidence>
<protein>
    <recommendedName>
        <fullName evidence="7">Protein FAM91A1</fullName>
    </recommendedName>
</protein>
<evidence type="ECO:0000313" key="5">
    <source>
        <dbReference type="EMBL" id="KAK3798694.1"/>
    </source>
</evidence>
<feature type="domain" description="FAM91 N-terminal" evidence="3">
    <location>
        <begin position="10"/>
        <end position="315"/>
    </location>
</feature>
<feature type="region of interest" description="Disordered" evidence="2">
    <location>
        <begin position="681"/>
        <end position="742"/>
    </location>
</feature>
<sequence length="915" mass="102006">MSAENLGENHIRQNHAWSKLPATVKQCYGNSQREYEKNVVSFSVKNQLRFKGNLVRTIRKDEPRYYEEMLQYSREHLMLYPYHLSDVIVKGLRITPFSYYSNMMQDIMSQEKSYDSLPNFTAADCLRLLGIGRNQYIDLMNQCRSSKKFFRRRPVKELLPGQPIEEVSIEPWWVAQVGFITEDDIRLCNNAEKKAIDVIIDTGPQMSGDLDKSVVHSLYRRGLIYLEVPIGDDDCISVPPLEGFVMNRVLGDYFETLLYKIFVSLDEHTPVAELANVLQIDLPLVKNAVSMYCRLGFAKKKTTDFDLADLHPSWNVNGDSPTLAAKNRAPKENEERALLIDLSSSVHLDMGEMSKSGSLGGLVQGEDTAGTTLDSQLEMASQAPGQTKRIAFLFDSTLTAFLMMGNLSPGLKSHAVTMFEVGKLSDESMDSFLTELEKVGSDAEGEARRYFDHALTLRDTVRFLRHNRELSEDGETGQGIDLLRCESLLGLDPETRSRVLNKNYSLLVSMAPLSKEIRPVSSCLPQHIGPAIPEVSSVWFKLFIYHLSGCGPPSLLLMKGTKLRRLPPVFKGYDRLLVTTWGHDPGVIASSNILLTLNDALTHSAVFVQGHGSGAEGLAVHVPFPFNNNAGSFSEGYHQCHPSVLRLCETLDLSHTCGYVTLLNPSKEEAREEDELEITIPLDSNQSADQSPSTEAPPSIAHASAPTASSEKILTPKAESHHLPNNSSNNNSPQFLPKNGFHDSHAEDVLKSELDNLDDVFGDGEKKNLSKRGMQESLEIEAASRPEGSLHLDLKQEGSSQPSTLKTSDALREEEWLLLDLCYGLPLFSTQLNKAVCSRVSKLGLFKQNSLQELVQSSRLLSLKLLEFIMGWQVPSVVSEVDTSGIFQNKDEHCSLLPSQNILFEGTSIRVWKGH</sequence>
<accession>A0AAE1B3H8</accession>
<feature type="domain" description="FAM91 C-terminal" evidence="4">
    <location>
        <begin position="387"/>
        <end position="909"/>
    </location>
</feature>
<dbReference type="InterPro" id="IPR039199">
    <property type="entry name" value="FAM91"/>
</dbReference>
<dbReference type="Pfam" id="PF14647">
    <property type="entry name" value="FAM91_N"/>
    <property type="match status" value="1"/>
</dbReference>
<comment type="similarity">
    <text evidence="1">Belongs to the FAM91 family.</text>
</comment>
<evidence type="ECO:0000256" key="2">
    <source>
        <dbReference type="SAM" id="MobiDB-lite"/>
    </source>
</evidence>
<proteinExistence type="inferred from homology"/>